<feature type="compositionally biased region" description="Polar residues" evidence="1">
    <location>
        <begin position="41"/>
        <end position="66"/>
    </location>
</feature>
<comment type="caution">
    <text evidence="2">The sequence shown here is derived from an EMBL/GenBank/DDBJ whole genome shotgun (WGS) entry which is preliminary data.</text>
</comment>
<reference evidence="2 3" key="1">
    <citation type="submission" date="2024-01" db="EMBL/GenBank/DDBJ databases">
        <title>The genomes of 5 underutilized Papilionoideae crops provide insights into root nodulation and disease resistanc.</title>
        <authorList>
            <person name="Jiang F."/>
        </authorList>
    </citation>
    <scope>NUCLEOTIDE SEQUENCE [LARGE SCALE GENOMIC DNA]</scope>
    <source>
        <strain evidence="2">DUOXIRENSHENG_FW03</strain>
        <tissue evidence="2">Leaves</tissue>
    </source>
</reference>
<dbReference type="AlphaFoldDB" id="A0AAN9S8D0"/>
<feature type="compositionally biased region" description="Basic and acidic residues" evidence="1">
    <location>
        <begin position="1"/>
        <end position="22"/>
    </location>
</feature>
<keyword evidence="3" id="KW-1185">Reference proteome</keyword>
<sequence>MMLDLKNTDQKVDLRPGMDRDGNISASSVPKDSSPIRDNTRQTSAATESSLVSNNPTEATTSSRTATFGNHEVEAFDEFDLRAQVFFDPSSHVPSSGNLGKWECTIKAFVVCYARIKFLFIILCLPEKYGWTIEWYTCAPVLLMATAPASANNVEMGLFGSLSESFSSNVLALVPSASETTSQGNAKLDSTMSFTPPLSASKNFNPVFEDPLGDSPFKAIPSTETAPSEPQTHQSLALSQSVGPKTESVSIIGFGDSFSALAGASDTRYLSLNSQFLATPLQETDILSDILPPAPLPGTTSQQNFSAPPNAQSSSFSASSVQEASQSYFAQSGHHVQQDSSAVSSQPAAQAFSAPGPIATTPIVNSH</sequence>
<organism evidence="2 3">
    <name type="scientific">Psophocarpus tetragonolobus</name>
    <name type="common">Winged bean</name>
    <name type="synonym">Dolichos tetragonolobus</name>
    <dbReference type="NCBI Taxonomy" id="3891"/>
    <lineage>
        <taxon>Eukaryota</taxon>
        <taxon>Viridiplantae</taxon>
        <taxon>Streptophyta</taxon>
        <taxon>Embryophyta</taxon>
        <taxon>Tracheophyta</taxon>
        <taxon>Spermatophyta</taxon>
        <taxon>Magnoliopsida</taxon>
        <taxon>eudicotyledons</taxon>
        <taxon>Gunneridae</taxon>
        <taxon>Pentapetalae</taxon>
        <taxon>rosids</taxon>
        <taxon>fabids</taxon>
        <taxon>Fabales</taxon>
        <taxon>Fabaceae</taxon>
        <taxon>Papilionoideae</taxon>
        <taxon>50 kb inversion clade</taxon>
        <taxon>NPAAA clade</taxon>
        <taxon>indigoferoid/millettioid clade</taxon>
        <taxon>Phaseoleae</taxon>
        <taxon>Psophocarpus</taxon>
    </lineage>
</organism>
<feature type="region of interest" description="Disordered" evidence="1">
    <location>
        <begin position="1"/>
        <end position="66"/>
    </location>
</feature>
<evidence type="ECO:0000256" key="1">
    <source>
        <dbReference type="SAM" id="MobiDB-lite"/>
    </source>
</evidence>
<gene>
    <name evidence="2" type="ORF">VNO78_18722</name>
</gene>
<feature type="region of interest" description="Disordered" evidence="1">
    <location>
        <begin position="288"/>
        <end position="367"/>
    </location>
</feature>
<evidence type="ECO:0000313" key="3">
    <source>
        <dbReference type="Proteomes" id="UP001386955"/>
    </source>
</evidence>
<accession>A0AAN9S8D0</accession>
<dbReference type="EMBL" id="JAYMYS010000005">
    <property type="protein sequence ID" value="KAK7390704.1"/>
    <property type="molecule type" value="Genomic_DNA"/>
</dbReference>
<feature type="region of interest" description="Disordered" evidence="1">
    <location>
        <begin position="215"/>
        <end position="241"/>
    </location>
</feature>
<feature type="compositionally biased region" description="Polar residues" evidence="1">
    <location>
        <begin position="222"/>
        <end position="241"/>
    </location>
</feature>
<proteinExistence type="predicted"/>
<feature type="compositionally biased region" description="Low complexity" evidence="1">
    <location>
        <begin position="304"/>
        <end position="327"/>
    </location>
</feature>
<name>A0AAN9S8D0_PSOTE</name>
<feature type="compositionally biased region" description="Low complexity" evidence="1">
    <location>
        <begin position="338"/>
        <end position="354"/>
    </location>
</feature>
<evidence type="ECO:0000313" key="2">
    <source>
        <dbReference type="EMBL" id="KAK7390704.1"/>
    </source>
</evidence>
<protein>
    <submittedName>
        <fullName evidence="2">Uncharacterized protein</fullName>
    </submittedName>
</protein>
<dbReference type="Proteomes" id="UP001386955">
    <property type="component" value="Unassembled WGS sequence"/>
</dbReference>